<sequence length="173" mass="19843">MRIEIRNDSITVDGYVNAVARDSSIMLDDNGERFVEQIQPKVFQRAIDRSDNIVCLLNHEDNKFLASTKQGNLELFEDNIGLRAICKISDSEIIEKARNQKLRGWSFGFESLKESEELIKDGPNELKRRFVEDMNLLEVSIIDDRKIPCYVGTSIETRSRDGTNGTKETKEEI</sequence>
<evidence type="ECO:0000259" key="4">
    <source>
        <dbReference type="Pfam" id="PF04586"/>
    </source>
</evidence>
<proteinExistence type="predicted"/>
<evidence type="ECO:0000313" key="5">
    <source>
        <dbReference type="EMBL" id="BED92034.1"/>
    </source>
</evidence>
<protein>
    <submittedName>
        <fullName evidence="5">HK97 family phage prohead protease</fullName>
    </submittedName>
</protein>
<gene>
    <name evidence="5" type="ORF">CfP315_0607</name>
</gene>
<dbReference type="KEGG" id="ips:CfP315_0607"/>
<reference evidence="5" key="1">
    <citation type="journal article" date="2023" name="ISME J.">
        <title>Emergence of putative energy parasites within Clostridia revealed by genome analysis of a novel endosymbiotic clade.</title>
        <authorList>
            <person name="Takahashi K."/>
            <person name="Kuwahara H."/>
            <person name="Horikawa Y."/>
            <person name="Izawa K."/>
            <person name="Kato D."/>
            <person name="Inagaki T."/>
            <person name="Yuki M."/>
            <person name="Ohkuma M."/>
            <person name="Hongoh Y."/>
        </authorList>
    </citation>
    <scope>NUCLEOTIDE SEQUENCE</scope>
    <source>
        <strain evidence="5">CfP3-15</strain>
    </source>
</reference>
<evidence type="ECO:0000256" key="1">
    <source>
        <dbReference type="ARBA" id="ARBA00022612"/>
    </source>
</evidence>
<dbReference type="Pfam" id="PF04586">
    <property type="entry name" value="Peptidase_S78"/>
    <property type="match status" value="1"/>
</dbReference>
<dbReference type="InterPro" id="IPR054613">
    <property type="entry name" value="Peptidase_S78_dom"/>
</dbReference>
<dbReference type="AlphaFoldDB" id="A0AA48I4N3"/>
<dbReference type="GO" id="GO:0008233">
    <property type="term" value="F:peptidase activity"/>
    <property type="evidence" value="ECO:0007669"/>
    <property type="project" value="UniProtKB-KW"/>
</dbReference>
<feature type="domain" description="Prohead serine protease" evidence="4">
    <location>
        <begin position="7"/>
        <end position="165"/>
    </location>
</feature>
<dbReference type="GO" id="GO:0006508">
    <property type="term" value="P:proteolysis"/>
    <property type="evidence" value="ECO:0007669"/>
    <property type="project" value="UniProtKB-KW"/>
</dbReference>
<keyword evidence="2 5" id="KW-0645">Protease</keyword>
<keyword evidence="1" id="KW-1188">Viral release from host cell</keyword>
<evidence type="ECO:0000256" key="3">
    <source>
        <dbReference type="ARBA" id="ARBA00022801"/>
    </source>
</evidence>
<dbReference type="Proteomes" id="UP001337580">
    <property type="component" value="Chromosome"/>
</dbReference>
<dbReference type="EMBL" id="AP027924">
    <property type="protein sequence ID" value="BED92034.1"/>
    <property type="molecule type" value="Genomic_DNA"/>
</dbReference>
<keyword evidence="3" id="KW-0378">Hydrolase</keyword>
<evidence type="ECO:0000256" key="2">
    <source>
        <dbReference type="ARBA" id="ARBA00022670"/>
    </source>
</evidence>
<accession>A0AA48I4N3</accession>
<name>A0AA48I4N3_9FIRM</name>
<organism evidence="5">
    <name type="scientific">Candidatus Improbicoccus pseudotrichonymphae</name>
    <dbReference type="NCBI Taxonomy" id="3033792"/>
    <lineage>
        <taxon>Bacteria</taxon>
        <taxon>Bacillati</taxon>
        <taxon>Bacillota</taxon>
        <taxon>Clostridia</taxon>
        <taxon>Candidatus Improbicoccus</taxon>
    </lineage>
</organism>